<accession>A0A0F7ZP66</accession>
<sequence>MWPRRQLETSLTYEALKRYWEPVSDLFTDPYPANWHLRGSECEEVVESVMDDIELEAKIDGYARMSNEDEFRQYLQVKYEVRKGDAVSIPQRFEVAIFAKALQFLDHERGRDKYHNARLRLRREYCDQAYGQVIDLSLNWKSLKECMRPKPSTRPSAGTKSGHAREADTTEQPPAKRQKLVDESNEGASQPTATPDDTTPVVATQASSTEKPTASSPVPLKDTTQAAEDIIQKPIIQNEVTQAANAVVEKPVARNEANQASKAVVKTPGPKNKATQAAMAVIEKPNRQRVTMQAAINTIESSAPQSPAQEAKEFIENLVTTSLPKPGLFKDWMATNSQLKDEVAENMERQLSSFREQILSALKELQTQPGDMMQQQYQEMQGFLKAMERRITHHDTNTTVTLEELNESVSEGNKGLIEANERSIKANEASTELIGSMIKANEGSIRASEASSELVGNMIKASEALNGLVRDMIKANQGSIKASETSSALVGGMIEYVKGLLCQVFGSQG</sequence>
<keyword evidence="3" id="KW-1185">Reference proteome</keyword>
<dbReference type="AlphaFoldDB" id="A0A0F7ZP66"/>
<feature type="compositionally biased region" description="Low complexity" evidence="1">
    <location>
        <begin position="191"/>
        <end position="204"/>
    </location>
</feature>
<feature type="compositionally biased region" description="Polar residues" evidence="1">
    <location>
        <begin position="205"/>
        <end position="221"/>
    </location>
</feature>
<evidence type="ECO:0000313" key="2">
    <source>
        <dbReference type="EMBL" id="KJZ74965.1"/>
    </source>
</evidence>
<dbReference type="Proteomes" id="UP000054481">
    <property type="component" value="Unassembled WGS sequence"/>
</dbReference>
<proteinExistence type="predicted"/>
<organism evidence="2 3">
    <name type="scientific">Hirsutella minnesotensis 3608</name>
    <dbReference type="NCBI Taxonomy" id="1043627"/>
    <lineage>
        <taxon>Eukaryota</taxon>
        <taxon>Fungi</taxon>
        <taxon>Dikarya</taxon>
        <taxon>Ascomycota</taxon>
        <taxon>Pezizomycotina</taxon>
        <taxon>Sordariomycetes</taxon>
        <taxon>Hypocreomycetidae</taxon>
        <taxon>Hypocreales</taxon>
        <taxon>Ophiocordycipitaceae</taxon>
        <taxon>Hirsutella</taxon>
    </lineage>
</organism>
<feature type="region of interest" description="Disordered" evidence="1">
    <location>
        <begin position="147"/>
        <end position="221"/>
    </location>
</feature>
<name>A0A0F7ZP66_9HYPO</name>
<protein>
    <submittedName>
        <fullName evidence="2">Uncharacterized protein</fullName>
    </submittedName>
</protein>
<reference evidence="2 3" key="1">
    <citation type="journal article" date="2014" name="Genome Biol. Evol.">
        <title>Comparative genomics and transcriptomics analyses reveal divergent lifestyle features of nematode endoparasitic fungus Hirsutella minnesotensis.</title>
        <authorList>
            <person name="Lai Y."/>
            <person name="Liu K."/>
            <person name="Zhang X."/>
            <person name="Zhang X."/>
            <person name="Li K."/>
            <person name="Wang N."/>
            <person name="Shu C."/>
            <person name="Wu Y."/>
            <person name="Wang C."/>
            <person name="Bushley K.E."/>
            <person name="Xiang M."/>
            <person name="Liu X."/>
        </authorList>
    </citation>
    <scope>NUCLEOTIDE SEQUENCE [LARGE SCALE GENOMIC DNA]</scope>
    <source>
        <strain evidence="2 3">3608</strain>
    </source>
</reference>
<evidence type="ECO:0000313" key="3">
    <source>
        <dbReference type="Proteomes" id="UP000054481"/>
    </source>
</evidence>
<gene>
    <name evidence="2" type="ORF">HIM_05696</name>
</gene>
<evidence type="ECO:0000256" key="1">
    <source>
        <dbReference type="SAM" id="MobiDB-lite"/>
    </source>
</evidence>
<dbReference type="EMBL" id="KQ030521">
    <property type="protein sequence ID" value="KJZ74965.1"/>
    <property type="molecule type" value="Genomic_DNA"/>
</dbReference>